<dbReference type="InterPro" id="IPR002938">
    <property type="entry name" value="FAD-bd"/>
</dbReference>
<gene>
    <name evidence="7" type="ORF">CA14_004195</name>
</gene>
<dbReference type="PRINTS" id="PR00420">
    <property type="entry name" value="RNGMNOXGNASE"/>
</dbReference>
<dbReference type="InterPro" id="IPR036188">
    <property type="entry name" value="FAD/NAD-bd_sf"/>
</dbReference>
<dbReference type="InterPro" id="IPR012941">
    <property type="entry name" value="Phe_hydrox_C_dim_dom"/>
</dbReference>
<dbReference type="Gene3D" id="3.40.30.20">
    <property type="match status" value="1"/>
</dbReference>
<accession>A0AB74CF36</accession>
<dbReference type="SUPFAM" id="SSF54373">
    <property type="entry name" value="FAD-linked reductases, C-terminal domain"/>
    <property type="match status" value="1"/>
</dbReference>
<proteinExistence type="inferred from homology"/>
<comment type="similarity">
    <text evidence="1">Belongs to the PheA/TfdB FAD monooxygenase family.</text>
</comment>
<keyword evidence="2" id="KW-0285">Flavoprotein</keyword>
<dbReference type="Proteomes" id="UP000275480">
    <property type="component" value="Unassembled WGS sequence"/>
</dbReference>
<dbReference type="PANTHER" id="PTHR43004">
    <property type="entry name" value="TRK SYSTEM POTASSIUM UPTAKE PROTEIN"/>
    <property type="match status" value="1"/>
</dbReference>
<comment type="caution">
    <text evidence="7">The sequence shown here is derived from an EMBL/GenBank/DDBJ whole genome shotgun (WGS) entry which is preliminary data.</text>
</comment>
<dbReference type="CDD" id="cd02979">
    <property type="entry name" value="PHOX_C"/>
    <property type="match status" value="1"/>
</dbReference>
<evidence type="ECO:0000256" key="2">
    <source>
        <dbReference type="ARBA" id="ARBA00022630"/>
    </source>
</evidence>
<evidence type="ECO:0000313" key="8">
    <source>
        <dbReference type="Proteomes" id="UP000275480"/>
    </source>
</evidence>
<reference evidence="7 8" key="1">
    <citation type="submission" date="2018-07" db="EMBL/GenBank/DDBJ databases">
        <title>Identification of spontaneous genetic mutation associated with occurrence of a yellow conidial color mutant of Aspergillus flavus.</title>
        <authorList>
            <person name="Chang P.-K."/>
            <person name="Mack B.M."/>
            <person name="Scharfenstein L."/>
            <person name="Gilbert M.K."/>
        </authorList>
    </citation>
    <scope>NUCLEOTIDE SEQUENCE [LARGE SCALE GENOMIC DNA]</scope>
    <source>
        <strain evidence="7 8">CA14</strain>
    </source>
</reference>
<keyword evidence="7" id="KW-0503">Monooxygenase</keyword>
<feature type="domain" description="FAD-binding" evidence="5">
    <location>
        <begin position="9"/>
        <end position="420"/>
    </location>
</feature>
<dbReference type="Pfam" id="PF07976">
    <property type="entry name" value="Phe_hydrox_dim"/>
    <property type="match status" value="1"/>
</dbReference>
<evidence type="ECO:0000256" key="3">
    <source>
        <dbReference type="ARBA" id="ARBA00022827"/>
    </source>
</evidence>
<dbReference type="GO" id="GO:0071949">
    <property type="term" value="F:FAD binding"/>
    <property type="evidence" value="ECO:0007669"/>
    <property type="project" value="InterPro"/>
</dbReference>
<keyword evidence="3" id="KW-0274">FAD</keyword>
<organism evidence="7 8">
    <name type="scientific">Aspergillus flavus</name>
    <dbReference type="NCBI Taxonomy" id="5059"/>
    <lineage>
        <taxon>Eukaryota</taxon>
        <taxon>Fungi</taxon>
        <taxon>Dikarya</taxon>
        <taxon>Ascomycota</taxon>
        <taxon>Pezizomycotina</taxon>
        <taxon>Eurotiomycetes</taxon>
        <taxon>Eurotiomycetidae</taxon>
        <taxon>Eurotiales</taxon>
        <taxon>Aspergillaceae</taxon>
        <taxon>Aspergillus</taxon>
        <taxon>Aspergillus subgen. Circumdati</taxon>
    </lineage>
</organism>
<name>A0AB74CF36_ASPFL</name>
<evidence type="ECO:0000259" key="6">
    <source>
        <dbReference type="Pfam" id="PF07976"/>
    </source>
</evidence>
<dbReference type="InterPro" id="IPR038220">
    <property type="entry name" value="PHOX_C_sf"/>
</dbReference>
<dbReference type="InterPro" id="IPR050641">
    <property type="entry name" value="RIFMO-like"/>
</dbReference>
<dbReference type="GO" id="GO:0016709">
    <property type="term" value="F:oxidoreductase activity, acting on paired donors, with incorporation or reduction of molecular oxygen, NAD(P)H as one donor, and incorporation of one atom of oxygen"/>
    <property type="evidence" value="ECO:0007669"/>
    <property type="project" value="UniProtKB-ARBA"/>
</dbReference>
<dbReference type="SUPFAM" id="SSF51905">
    <property type="entry name" value="FAD/NAD(P)-binding domain"/>
    <property type="match status" value="1"/>
</dbReference>
<keyword evidence="4" id="KW-0560">Oxidoreductase</keyword>
<evidence type="ECO:0000259" key="5">
    <source>
        <dbReference type="Pfam" id="PF01494"/>
    </source>
</evidence>
<dbReference type="PANTHER" id="PTHR43004:SF20">
    <property type="entry name" value="2-MONOOXYGENASE, PUTATIVE (AFU_ORTHOLOGUE AFUA_1G13660)-RELATED"/>
    <property type="match status" value="1"/>
</dbReference>
<dbReference type="InterPro" id="IPR036249">
    <property type="entry name" value="Thioredoxin-like_sf"/>
</dbReference>
<dbReference type="Pfam" id="PF01494">
    <property type="entry name" value="FAD_binding_3"/>
    <property type="match status" value="1"/>
</dbReference>
<protein>
    <submittedName>
        <fullName evidence="7">FAD monooxygenase</fullName>
    </submittedName>
</protein>
<evidence type="ECO:0000313" key="7">
    <source>
        <dbReference type="EMBL" id="RMZ43906.1"/>
    </source>
</evidence>
<sequence>MSELKEDYVDVLIVGAGPAGLMLANWLSRFDIKTRIVDKRGTKIFNGQADGLQCRTLEIFDSFDFAHRVWRESNHMLEIWFWNPDKDGILRRSDRIADTIPGISRFQQVVLHQGRIERFFLDSIKEHSDITVERGVLPTTFEFDEAKAADFEDYPITVTLRTLSEEEATPAQRQQHHRRADGTQSVINDGLFRSNLAADDTDDLIRVANANNNAGSVETVKAKFMVGCDGAHSWVRRQLGFKLEGDSTDYIWGVLDIVPITDFPDIRHRCAIHSANAGSVMVIPRENKLVRLYIQLQVTEHAQSGGKADRSWITPEVILQSAQRIMHPYKINYTYCDWWTAYQIGQRVGDHFSLRERVFLAGDAVHTHSPKAGQGMNVSMQDTYNLGWKIAHVVKGYSEGSILKTYQSERRRVAQDLIDFDHRLSRLFSGRPAKDGANEGVSMEEFKNAMEKGNEFASGIVVNYGSSIIVAKEGDSVEQGDGTEVAANLQRRVVSKTHLATKIDIGKRMPSFKVLNQSDARPWHLQELLKSNGRWRIIVFPGQLTQPQNMQRIQKLGDQLGSQDSFIRQYTPSDQLIDSLIEVLTVHAGPRTGVELLDLPEAFHPFDEEMGWDYWKVFVDDQSYHEGHGQAYFNYGIDPIHGAAVIVRPDQYVSWVGEVDDYEDMARFFSGFMRVQDSSKPKSRVVKLKLLQDSLSLIERDYVDHCQQMVGIIEAGIDNLQATVVRCWGDPHAASPTRPTMRHTAKKALYPFRQKTLVSVSNALDSLQLELSTALHMAQTQILNASTAAILARNLGTQTNMEQSFRFSFICTFFGLGVSASITIFKEPRGFRVAPHLAFRATVPFDSPAFVLVDKLAYSDPNSTSESAISLVNTVTAQLYQLYDEGKAQPSDIDPEGRSILHALYMFNQRFERFPDASAHFSQLISHFTYGDHLAEPDQGGKMPMDYLVMEDLTLNSPALLNAPISTDKVCQGVPQNMLKYGVMGEIPAGFIGTELRKKHLVHMFEECLDVSDFAWAMLRESQFALESAVESAPNCIYTNIGKEEYTTGDIHLALAAAIRNNTLDSVQLLFRVDVPLPRWMFYGQSSIDMQVLLIAEITKRRAELRDVAESVLTINDLARFQLTKGQLLDSNAASMCNLLGERGIAVHKRLTIDEEHSILGDMPYLSMMKALYQAGFRDKSSLAPPQPVYPVADLQRAMWLMDMDLSLKVSKDGFSTVLELCSSITYSFSSMVRQPGPWTSLTCKHACRVVTGLFQALNKEERQFWLGCLASKETTAAHVPALQGKDDVR</sequence>
<evidence type="ECO:0000256" key="4">
    <source>
        <dbReference type="ARBA" id="ARBA00023002"/>
    </source>
</evidence>
<dbReference type="Gene3D" id="3.50.50.60">
    <property type="entry name" value="FAD/NAD(P)-binding domain"/>
    <property type="match status" value="1"/>
</dbReference>
<dbReference type="EMBL" id="QQZZ01000087">
    <property type="protein sequence ID" value="RMZ43906.1"/>
    <property type="molecule type" value="Genomic_DNA"/>
</dbReference>
<feature type="domain" description="Phenol hydroxylase-like C-terminal dimerisation" evidence="6">
    <location>
        <begin position="462"/>
        <end position="676"/>
    </location>
</feature>
<dbReference type="SUPFAM" id="SSF52833">
    <property type="entry name" value="Thioredoxin-like"/>
    <property type="match status" value="1"/>
</dbReference>
<evidence type="ECO:0000256" key="1">
    <source>
        <dbReference type="ARBA" id="ARBA00007801"/>
    </source>
</evidence>
<dbReference type="Gene3D" id="3.30.9.10">
    <property type="entry name" value="D-Amino Acid Oxidase, subunit A, domain 2"/>
    <property type="match status" value="1"/>
</dbReference>